<gene>
    <name evidence="1" type="ORF">FA047_01685</name>
</gene>
<sequence length="60" mass="6774">MNNRNKGRNKAPITQGIQNSEIIGSHSWTVKYTVFMMPDDTMRLMLIPIVSISVKRLPSG</sequence>
<accession>A0A4U1CN21</accession>
<comment type="caution">
    <text evidence="1">The sequence shown here is derived from an EMBL/GenBank/DDBJ whole genome shotgun (WGS) entry which is preliminary data.</text>
</comment>
<dbReference type="EMBL" id="SWBQ01000001">
    <property type="protein sequence ID" value="TKC08833.1"/>
    <property type="molecule type" value="Genomic_DNA"/>
</dbReference>
<dbReference type="Proteomes" id="UP000307244">
    <property type="component" value="Unassembled WGS sequence"/>
</dbReference>
<protein>
    <submittedName>
        <fullName evidence="1">Uncharacterized protein</fullName>
    </submittedName>
</protein>
<name>A0A4U1CN21_9SPHI</name>
<proteinExistence type="predicted"/>
<evidence type="ECO:0000313" key="2">
    <source>
        <dbReference type="Proteomes" id="UP000307244"/>
    </source>
</evidence>
<reference evidence="1 2" key="1">
    <citation type="submission" date="2019-04" db="EMBL/GenBank/DDBJ databases">
        <title>Pedobacter sp. RP-3-15 sp. nov., isolated from Arctic soil.</title>
        <authorList>
            <person name="Dahal R.H."/>
            <person name="Kim D.-U."/>
        </authorList>
    </citation>
    <scope>NUCLEOTIDE SEQUENCE [LARGE SCALE GENOMIC DNA]</scope>
    <source>
        <strain evidence="1 2">RP-3-15</strain>
    </source>
</reference>
<keyword evidence="2" id="KW-1185">Reference proteome</keyword>
<dbReference type="AlphaFoldDB" id="A0A4U1CN21"/>
<organism evidence="1 2">
    <name type="scientific">Pedobacter frigoris</name>
    <dbReference type="NCBI Taxonomy" id="2571272"/>
    <lineage>
        <taxon>Bacteria</taxon>
        <taxon>Pseudomonadati</taxon>
        <taxon>Bacteroidota</taxon>
        <taxon>Sphingobacteriia</taxon>
        <taxon>Sphingobacteriales</taxon>
        <taxon>Sphingobacteriaceae</taxon>
        <taxon>Pedobacter</taxon>
    </lineage>
</organism>
<evidence type="ECO:0000313" key="1">
    <source>
        <dbReference type="EMBL" id="TKC08833.1"/>
    </source>
</evidence>